<reference evidence="2 3" key="1">
    <citation type="journal article" date="2018" name="Front. Plant Sci.">
        <title>Red Clover (Trifolium pratense) and Zigzag Clover (T. medium) - A Picture of Genomic Similarities and Differences.</title>
        <authorList>
            <person name="Dluhosova J."/>
            <person name="Istvanek J."/>
            <person name="Nedelnik J."/>
            <person name="Repkova J."/>
        </authorList>
    </citation>
    <scope>NUCLEOTIDE SEQUENCE [LARGE SCALE GENOMIC DNA]</scope>
    <source>
        <strain evidence="3">cv. 10/8</strain>
        <tissue evidence="2">Leaf</tissue>
    </source>
</reference>
<feature type="non-terminal residue" evidence="2">
    <location>
        <position position="142"/>
    </location>
</feature>
<evidence type="ECO:0000256" key="1">
    <source>
        <dbReference type="SAM" id="MobiDB-lite"/>
    </source>
</evidence>
<dbReference type="AlphaFoldDB" id="A0A392P6S1"/>
<protein>
    <submittedName>
        <fullName evidence="2">Uncharacterized protein</fullName>
    </submittedName>
</protein>
<feature type="compositionally biased region" description="Low complexity" evidence="1">
    <location>
        <begin position="1"/>
        <end position="15"/>
    </location>
</feature>
<evidence type="ECO:0000313" key="3">
    <source>
        <dbReference type="Proteomes" id="UP000265520"/>
    </source>
</evidence>
<organism evidence="2 3">
    <name type="scientific">Trifolium medium</name>
    <dbReference type="NCBI Taxonomy" id="97028"/>
    <lineage>
        <taxon>Eukaryota</taxon>
        <taxon>Viridiplantae</taxon>
        <taxon>Streptophyta</taxon>
        <taxon>Embryophyta</taxon>
        <taxon>Tracheophyta</taxon>
        <taxon>Spermatophyta</taxon>
        <taxon>Magnoliopsida</taxon>
        <taxon>eudicotyledons</taxon>
        <taxon>Gunneridae</taxon>
        <taxon>Pentapetalae</taxon>
        <taxon>rosids</taxon>
        <taxon>fabids</taxon>
        <taxon>Fabales</taxon>
        <taxon>Fabaceae</taxon>
        <taxon>Papilionoideae</taxon>
        <taxon>50 kb inversion clade</taxon>
        <taxon>NPAAA clade</taxon>
        <taxon>Hologalegina</taxon>
        <taxon>IRL clade</taxon>
        <taxon>Trifolieae</taxon>
        <taxon>Trifolium</taxon>
    </lineage>
</organism>
<proteinExistence type="predicted"/>
<name>A0A392P6S1_9FABA</name>
<comment type="caution">
    <text evidence="2">The sequence shown here is derived from an EMBL/GenBank/DDBJ whole genome shotgun (WGS) entry which is preliminary data.</text>
</comment>
<keyword evidence="3" id="KW-1185">Reference proteome</keyword>
<dbReference type="Proteomes" id="UP000265520">
    <property type="component" value="Unassembled WGS sequence"/>
</dbReference>
<dbReference type="EMBL" id="LXQA010066610">
    <property type="protein sequence ID" value="MCI07771.1"/>
    <property type="molecule type" value="Genomic_DNA"/>
</dbReference>
<feature type="region of interest" description="Disordered" evidence="1">
    <location>
        <begin position="1"/>
        <end position="23"/>
    </location>
</feature>
<accession>A0A392P6S1</accession>
<evidence type="ECO:0000313" key="2">
    <source>
        <dbReference type="EMBL" id="MCI07771.1"/>
    </source>
</evidence>
<sequence>MSTNTTQNSTNPQSPTHRRRPLTADSVQRSVAGVSLADSIQSISATVPFAAISCRRILTTVMNSNNLFCRLQPPKLRPHHRYLHELQVKLQQANKQEKADLAEMVSKRKSIRLVAVVRIEMMAVVEVYGGGWSIWEWHYSRE</sequence>